<dbReference type="AlphaFoldDB" id="A0AAN7A7D3"/>
<organism evidence="2 3">
    <name type="scientific">Triangularia setosa</name>
    <dbReference type="NCBI Taxonomy" id="2587417"/>
    <lineage>
        <taxon>Eukaryota</taxon>
        <taxon>Fungi</taxon>
        <taxon>Dikarya</taxon>
        <taxon>Ascomycota</taxon>
        <taxon>Pezizomycotina</taxon>
        <taxon>Sordariomycetes</taxon>
        <taxon>Sordariomycetidae</taxon>
        <taxon>Sordariales</taxon>
        <taxon>Podosporaceae</taxon>
        <taxon>Triangularia</taxon>
    </lineage>
</organism>
<reference evidence="2" key="1">
    <citation type="journal article" date="2023" name="Mol. Phylogenet. Evol.">
        <title>Genome-scale phylogeny and comparative genomics of the fungal order Sordariales.</title>
        <authorList>
            <person name="Hensen N."/>
            <person name="Bonometti L."/>
            <person name="Westerberg I."/>
            <person name="Brannstrom I.O."/>
            <person name="Guillou S."/>
            <person name="Cros-Aarteil S."/>
            <person name="Calhoun S."/>
            <person name="Haridas S."/>
            <person name="Kuo A."/>
            <person name="Mondo S."/>
            <person name="Pangilinan J."/>
            <person name="Riley R."/>
            <person name="LaButti K."/>
            <person name="Andreopoulos B."/>
            <person name="Lipzen A."/>
            <person name="Chen C."/>
            <person name="Yan M."/>
            <person name="Daum C."/>
            <person name="Ng V."/>
            <person name="Clum A."/>
            <person name="Steindorff A."/>
            <person name="Ohm R.A."/>
            <person name="Martin F."/>
            <person name="Silar P."/>
            <person name="Natvig D.O."/>
            <person name="Lalanne C."/>
            <person name="Gautier V."/>
            <person name="Ament-Velasquez S.L."/>
            <person name="Kruys A."/>
            <person name="Hutchinson M.I."/>
            <person name="Powell A.J."/>
            <person name="Barry K."/>
            <person name="Miller A.N."/>
            <person name="Grigoriev I.V."/>
            <person name="Debuchy R."/>
            <person name="Gladieux P."/>
            <person name="Hiltunen Thoren M."/>
            <person name="Johannesson H."/>
        </authorList>
    </citation>
    <scope>NUCLEOTIDE SEQUENCE</scope>
    <source>
        <strain evidence="2">CBS 892.96</strain>
    </source>
</reference>
<comment type="caution">
    <text evidence="2">The sequence shown here is derived from an EMBL/GenBank/DDBJ whole genome shotgun (WGS) entry which is preliminary data.</text>
</comment>
<keyword evidence="3" id="KW-1185">Reference proteome</keyword>
<protein>
    <submittedName>
        <fullName evidence="2">Uncharacterized protein</fullName>
    </submittedName>
</protein>
<feature type="compositionally biased region" description="Basic and acidic residues" evidence="1">
    <location>
        <begin position="36"/>
        <end position="103"/>
    </location>
</feature>
<reference evidence="2" key="2">
    <citation type="submission" date="2023-05" db="EMBL/GenBank/DDBJ databases">
        <authorList>
            <consortium name="Lawrence Berkeley National Laboratory"/>
            <person name="Steindorff A."/>
            <person name="Hensen N."/>
            <person name="Bonometti L."/>
            <person name="Westerberg I."/>
            <person name="Brannstrom I.O."/>
            <person name="Guillou S."/>
            <person name="Cros-Aarteil S."/>
            <person name="Calhoun S."/>
            <person name="Haridas S."/>
            <person name="Kuo A."/>
            <person name="Mondo S."/>
            <person name="Pangilinan J."/>
            <person name="Riley R."/>
            <person name="Labutti K."/>
            <person name="Andreopoulos B."/>
            <person name="Lipzen A."/>
            <person name="Chen C."/>
            <person name="Yanf M."/>
            <person name="Daum C."/>
            <person name="Ng V."/>
            <person name="Clum A."/>
            <person name="Ohm R."/>
            <person name="Martin F."/>
            <person name="Silar P."/>
            <person name="Natvig D."/>
            <person name="Lalanne C."/>
            <person name="Gautier V."/>
            <person name="Ament-Velasquez S.L."/>
            <person name="Kruys A."/>
            <person name="Hutchinson M.I."/>
            <person name="Powell A.J."/>
            <person name="Barry K."/>
            <person name="Miller A.N."/>
            <person name="Grigoriev I.V."/>
            <person name="Debuchy R."/>
            <person name="Gladieux P."/>
            <person name="Thoren M.H."/>
            <person name="Johannesson H."/>
        </authorList>
    </citation>
    <scope>NUCLEOTIDE SEQUENCE</scope>
    <source>
        <strain evidence="2">CBS 892.96</strain>
    </source>
</reference>
<accession>A0AAN7A7D3</accession>
<feature type="compositionally biased region" description="Basic and acidic residues" evidence="1">
    <location>
        <begin position="117"/>
        <end position="133"/>
    </location>
</feature>
<evidence type="ECO:0000256" key="1">
    <source>
        <dbReference type="SAM" id="MobiDB-lite"/>
    </source>
</evidence>
<feature type="compositionally biased region" description="Basic and acidic residues" evidence="1">
    <location>
        <begin position="140"/>
        <end position="150"/>
    </location>
</feature>
<evidence type="ECO:0000313" key="2">
    <source>
        <dbReference type="EMBL" id="KAK4175975.1"/>
    </source>
</evidence>
<dbReference type="Proteomes" id="UP001302321">
    <property type="component" value="Unassembled WGS sequence"/>
</dbReference>
<gene>
    <name evidence="2" type="ORF">QBC36DRAFT_16104</name>
</gene>
<sequence>MKDVKEKLDAYLAELEEEGRRAELEEARRNQEWMIMREKKQKRSTELVGPRRDTREREMNNQEGIKEEIFHEEDKHNPHQPTKEDLAKEEIPYGTDELKRGLSADEEDLSRTPSPADEDHSSREESSGEDLSREQSSVDSSREQLSRRTDLAPITMGQILEDKDSPTAKQVLKDLLVLKEQIARGWEEQKLRGIAKGGREEARYGVKQNTGTGVSN</sequence>
<dbReference type="EMBL" id="MU866213">
    <property type="protein sequence ID" value="KAK4175975.1"/>
    <property type="molecule type" value="Genomic_DNA"/>
</dbReference>
<name>A0AAN7A7D3_9PEZI</name>
<feature type="region of interest" description="Disordered" evidence="1">
    <location>
        <begin position="36"/>
        <end position="167"/>
    </location>
</feature>
<proteinExistence type="predicted"/>
<evidence type="ECO:0000313" key="3">
    <source>
        <dbReference type="Proteomes" id="UP001302321"/>
    </source>
</evidence>